<evidence type="ECO:0000313" key="3">
    <source>
        <dbReference type="Proteomes" id="UP000317722"/>
    </source>
</evidence>
<protein>
    <submittedName>
        <fullName evidence="2">Uncharacterized protein</fullName>
    </submittedName>
</protein>
<name>A0A502CQA1_9MICO</name>
<keyword evidence="3" id="KW-1185">Reference proteome</keyword>
<comment type="caution">
    <text evidence="2">The sequence shown here is derived from an EMBL/GenBank/DDBJ whole genome shotgun (WGS) entry which is preliminary data.</text>
</comment>
<accession>A0A502CQA1</accession>
<dbReference type="AlphaFoldDB" id="A0A502CQA1"/>
<reference evidence="2 3" key="1">
    <citation type="journal article" date="2019" name="Environ. Microbiol.">
        <title>Species interactions and distinct microbial communities in high Arctic permafrost affected cryosols are associated with the CH4 and CO2 gas fluxes.</title>
        <authorList>
            <person name="Altshuler I."/>
            <person name="Hamel J."/>
            <person name="Turney S."/>
            <person name="Magnuson E."/>
            <person name="Levesque R."/>
            <person name="Greer C."/>
            <person name="Whyte L.G."/>
        </authorList>
    </citation>
    <scope>NUCLEOTIDE SEQUENCE [LARGE SCALE GENOMIC DNA]</scope>
    <source>
        <strain evidence="2 3">S9.3A</strain>
    </source>
</reference>
<evidence type="ECO:0000256" key="1">
    <source>
        <dbReference type="SAM" id="MobiDB-lite"/>
    </source>
</evidence>
<proteinExistence type="predicted"/>
<feature type="compositionally biased region" description="Basic and acidic residues" evidence="1">
    <location>
        <begin position="716"/>
        <end position="728"/>
    </location>
</feature>
<gene>
    <name evidence="2" type="ORF">EAH86_15800</name>
</gene>
<organism evidence="2 3">
    <name type="scientific">Pedococcus bigeumensis</name>
    <dbReference type="NCBI Taxonomy" id="433644"/>
    <lineage>
        <taxon>Bacteria</taxon>
        <taxon>Bacillati</taxon>
        <taxon>Actinomycetota</taxon>
        <taxon>Actinomycetes</taxon>
        <taxon>Micrococcales</taxon>
        <taxon>Intrasporangiaceae</taxon>
        <taxon>Pedococcus</taxon>
    </lineage>
</organism>
<feature type="region of interest" description="Disordered" evidence="1">
    <location>
        <begin position="703"/>
        <end position="728"/>
    </location>
</feature>
<evidence type="ECO:0000313" key="2">
    <source>
        <dbReference type="EMBL" id="TPG14993.1"/>
    </source>
</evidence>
<sequence>MPGQLDRAGPGADRWTAAVTEGRHGSPEEEGHAMTMQPGHFQLYTKFSPALTAGSYKFTTNQNLAAVGKDGALGASDLPVARLDTHVTVTSPRYLLPPDQALSTYPPAGTEGAYGSRLPQVVIKRRTLPWERAVAGAPADTPWLALVVFAEGEADVLTNVDVAQCVTSGVTLPGAPDVAKGSCLSIRKSMVDTIMPTQKDVPLLVHGRQVDLDDTELMMGDDDGFLAVVIANRLPLAVKDSDGKEVPVKYNACLVNLEGQFDQLLPQAPPHRRFTDHLVLETGYYQYTQAAYDQKVMGMSTSATKVGLFAHDESIDGPAAEPADGPAADPAEGPAGPGTGPAPRAAQVATHYAATVTPETTTKAYTGSTSWVAGKASSAISKDVAISAVGDSIILALDPVLRFPVLLRWSFTSVGDATFEQLMKNVDSGLLGTRGVTPVEPVGRAALEVTETGHVGLDQRTRRGDLVRAWYRGPLLPHPADLAGPRLPLAHTGDQLRAVIPDGREDLSLAAAFEIGRLLALSQPSMVAALLEWRQRDYQVARGHAIWDGIIADLGIKGVAMNAAPSLGVMLTRAFAGAAASAPGAVIGPPRELVTPGAPMELKGEGLATVLQHFGLDVAADVDLPVLLRTLRETEVPRVPLVDLTRPAANAALTSALRESHERIVSQFVAGALSSQIMTRPGLPVGLPGTPGLPGGIIGGVPVLPHDAPQDEGADPLDRALHDRTEES</sequence>
<feature type="region of interest" description="Disordered" evidence="1">
    <location>
        <begin position="314"/>
        <end position="347"/>
    </location>
</feature>
<feature type="compositionally biased region" description="Low complexity" evidence="1">
    <location>
        <begin position="317"/>
        <end position="334"/>
    </location>
</feature>
<dbReference type="Proteomes" id="UP000317722">
    <property type="component" value="Unassembled WGS sequence"/>
</dbReference>
<dbReference type="EMBL" id="RCZM01000005">
    <property type="protein sequence ID" value="TPG14993.1"/>
    <property type="molecule type" value="Genomic_DNA"/>
</dbReference>